<proteinExistence type="predicted"/>
<reference evidence="2" key="1">
    <citation type="submission" date="2022-10" db="EMBL/GenBank/DDBJ databases">
        <authorList>
            <person name="Turner M.S."/>
            <person name="Huang W."/>
        </authorList>
    </citation>
    <scope>NUCLEOTIDE SEQUENCE</scope>
    <source>
        <strain evidence="2">593</strain>
    </source>
</reference>
<dbReference type="InterPro" id="IPR041420">
    <property type="entry name" value="PBECR4"/>
</dbReference>
<evidence type="ECO:0000313" key="3">
    <source>
        <dbReference type="Proteomes" id="UP001152820"/>
    </source>
</evidence>
<protein>
    <submittedName>
        <fullName evidence="2">PBECR4 domain-containing protein</fullName>
    </submittedName>
</protein>
<comment type="caution">
    <text evidence="2">The sequence shown here is derived from an EMBL/GenBank/DDBJ whole genome shotgun (WGS) entry which is preliminary data.</text>
</comment>
<evidence type="ECO:0000259" key="1">
    <source>
        <dbReference type="Pfam" id="PF18813"/>
    </source>
</evidence>
<dbReference type="EMBL" id="JAOWLO010000009">
    <property type="protein sequence ID" value="MDG5049673.1"/>
    <property type="molecule type" value="Genomic_DNA"/>
</dbReference>
<dbReference type="RefSeq" id="WP_278200332.1">
    <property type="nucleotide sequence ID" value="NZ_JAOWLO010000009.1"/>
</dbReference>
<accession>A0AB35KD73</accession>
<name>A0AB35KD73_9LACT</name>
<sequence length="115" mass="13574">MEKIIGFKKPTNSEFLILQKELLTIKSVLSFIDSELIGKDIIICTQKTEISFKMETRNIPHLLGIYYDRGGKALWKDFKRNRLSIRNILKKLMELLSKNYPLFIVLKIYLLNHVF</sequence>
<organism evidence="2 3">
    <name type="scientific">Lactococcus lactis</name>
    <dbReference type="NCBI Taxonomy" id="1358"/>
    <lineage>
        <taxon>Bacteria</taxon>
        <taxon>Bacillati</taxon>
        <taxon>Bacillota</taxon>
        <taxon>Bacilli</taxon>
        <taxon>Lactobacillales</taxon>
        <taxon>Streptococcaceae</taxon>
        <taxon>Lactococcus</taxon>
    </lineage>
</organism>
<evidence type="ECO:0000313" key="2">
    <source>
        <dbReference type="EMBL" id="MDG5049673.1"/>
    </source>
</evidence>
<dbReference type="Proteomes" id="UP001152820">
    <property type="component" value="Unassembled WGS sequence"/>
</dbReference>
<feature type="domain" description="Phage-Barnase-EndoU-ColicinE5/D-RelE like nuclease 4" evidence="1">
    <location>
        <begin position="25"/>
        <end position="91"/>
    </location>
</feature>
<reference evidence="2" key="2">
    <citation type="journal article" date="2023" name="Food Microbiol.">
        <title>Evaluation of the fermentation potential of lactic acid bacteria isolated from herbs, fruits and vegetables as starter cultures in nut-based milk alternatives.</title>
        <authorList>
            <person name="Huang W."/>
            <person name="Dong A."/>
            <person name="Pham H.T."/>
            <person name="Zhou C."/>
            <person name="Huo Z."/>
            <person name="Watjen A.P."/>
            <person name="Prakash S."/>
            <person name="Bang-Berthelsen C.H."/>
            <person name="Turner M.S."/>
        </authorList>
    </citation>
    <scope>NUCLEOTIDE SEQUENCE</scope>
    <source>
        <strain evidence="2">593</strain>
    </source>
</reference>
<dbReference type="Pfam" id="PF18813">
    <property type="entry name" value="PBECR4"/>
    <property type="match status" value="1"/>
</dbReference>
<dbReference type="AlphaFoldDB" id="A0AB35KD73"/>
<gene>
    <name evidence="2" type="ORF">OGZ38_11010</name>
</gene>